<comment type="caution">
    <text evidence="2">The sequence shown here is derived from an EMBL/GenBank/DDBJ whole genome shotgun (WGS) entry which is preliminary data.</text>
</comment>
<reference evidence="3" key="1">
    <citation type="journal article" date="2019" name="Int. J. Syst. Evol. Microbiol.">
        <title>The Global Catalogue of Microorganisms (GCM) 10K type strain sequencing project: providing services to taxonomists for standard genome sequencing and annotation.</title>
        <authorList>
            <consortium name="The Broad Institute Genomics Platform"/>
            <consortium name="The Broad Institute Genome Sequencing Center for Infectious Disease"/>
            <person name="Wu L."/>
            <person name="Ma J."/>
        </authorList>
    </citation>
    <scope>NUCLEOTIDE SEQUENCE [LARGE SCALE GENOMIC DNA]</scope>
    <source>
        <strain evidence="3">CCUG 55250</strain>
    </source>
</reference>
<proteinExistence type="predicted"/>
<keyword evidence="3" id="KW-1185">Reference proteome</keyword>
<sequence>MDPKSFEQAARKVQTFIQTDIPKIVQVEGKNHFKQSFRDEGFTDEILVKWPDISEKAKDRKRRKNGSLTPILTDSGNLGDSIDADIEPGQVVFGSDVPYAKRHNEGEKGTPKRQFMGPSKALEKKIIDKIDRQLKQFFNPI</sequence>
<organism evidence="2 3">
    <name type="scientific">Larkinella bovis</name>
    <dbReference type="NCBI Taxonomy" id="683041"/>
    <lineage>
        <taxon>Bacteria</taxon>
        <taxon>Pseudomonadati</taxon>
        <taxon>Bacteroidota</taxon>
        <taxon>Cytophagia</taxon>
        <taxon>Cytophagales</taxon>
        <taxon>Spirosomataceae</taxon>
        <taxon>Larkinella</taxon>
    </lineage>
</organism>
<dbReference type="Proteomes" id="UP001596106">
    <property type="component" value="Unassembled WGS sequence"/>
</dbReference>
<feature type="compositionally biased region" description="Polar residues" evidence="1">
    <location>
        <begin position="66"/>
        <end position="78"/>
    </location>
</feature>
<name>A0ABW0I3C9_9BACT</name>
<evidence type="ECO:0000313" key="3">
    <source>
        <dbReference type="Proteomes" id="UP001596106"/>
    </source>
</evidence>
<evidence type="ECO:0000256" key="1">
    <source>
        <dbReference type="SAM" id="MobiDB-lite"/>
    </source>
</evidence>
<dbReference type="InterPro" id="IPR006522">
    <property type="entry name" value="Phage_virion_morphogenesis"/>
</dbReference>
<accession>A0ABW0I3C9</accession>
<dbReference type="EMBL" id="JBHSMA010000001">
    <property type="protein sequence ID" value="MFC5408021.1"/>
    <property type="molecule type" value="Genomic_DNA"/>
</dbReference>
<dbReference type="RefSeq" id="WP_379840710.1">
    <property type="nucleotide sequence ID" value="NZ_JBHSMA010000001.1"/>
</dbReference>
<evidence type="ECO:0000313" key="2">
    <source>
        <dbReference type="EMBL" id="MFC5408021.1"/>
    </source>
</evidence>
<dbReference type="Pfam" id="PF05069">
    <property type="entry name" value="Phage_tail_S"/>
    <property type="match status" value="1"/>
</dbReference>
<protein>
    <submittedName>
        <fullName evidence="2">Phage virion morphogenesis protein</fullName>
    </submittedName>
</protein>
<feature type="region of interest" description="Disordered" evidence="1">
    <location>
        <begin position="57"/>
        <end position="80"/>
    </location>
</feature>
<gene>
    <name evidence="2" type="ORF">ACFPMF_01780</name>
</gene>